<dbReference type="AlphaFoldDB" id="A0A438IL44"/>
<reference evidence="4 5" key="1">
    <citation type="journal article" date="2018" name="PLoS Genet.">
        <title>Population sequencing reveals clonal diversity and ancestral inbreeding in the grapevine cultivar Chardonnay.</title>
        <authorList>
            <person name="Roach M.J."/>
            <person name="Johnson D.L."/>
            <person name="Bohlmann J."/>
            <person name="van Vuuren H.J."/>
            <person name="Jones S.J."/>
            <person name="Pretorius I.S."/>
            <person name="Schmidt S.A."/>
            <person name="Borneman A.R."/>
        </authorList>
    </citation>
    <scope>NUCLEOTIDE SEQUENCE [LARGE SCALE GENOMIC DNA]</scope>
    <source>
        <strain evidence="5">cv. Chardonnay</strain>
        <tissue evidence="4">Leaf</tissue>
    </source>
</reference>
<evidence type="ECO:0000259" key="3">
    <source>
        <dbReference type="SMART" id="SM00435"/>
    </source>
</evidence>
<name>A0A438IL44_VITVI</name>
<dbReference type="PROSITE" id="PS00176">
    <property type="entry name" value="TOPO_IB_1"/>
    <property type="match status" value="1"/>
</dbReference>
<dbReference type="InterPro" id="IPR018521">
    <property type="entry name" value="TopoIB_AS"/>
</dbReference>
<evidence type="ECO:0000313" key="4">
    <source>
        <dbReference type="EMBL" id="RVW97411.1"/>
    </source>
</evidence>
<evidence type="ECO:0000313" key="5">
    <source>
        <dbReference type="Proteomes" id="UP000288805"/>
    </source>
</evidence>
<keyword evidence="1" id="KW-0799">Topoisomerase</keyword>
<dbReference type="FunFam" id="1.10.132.10:FF:000002">
    <property type="entry name" value="DNA topoisomerase I"/>
    <property type="match status" value="1"/>
</dbReference>
<feature type="active site" description="O-(3'-phospho-DNA)-tyrosine intermediate" evidence="1">
    <location>
        <position position="154"/>
    </location>
</feature>
<feature type="domain" description="DNA topoisomerase I eukaryotic-type" evidence="3">
    <location>
        <begin position="9"/>
        <end position="168"/>
    </location>
</feature>
<dbReference type="InterPro" id="IPR011010">
    <property type="entry name" value="DNA_brk_join_enz"/>
</dbReference>
<evidence type="ECO:0000256" key="1">
    <source>
        <dbReference type="PROSITE-ProRule" id="PRU01382"/>
    </source>
</evidence>
<dbReference type="PANTHER" id="PTHR10290">
    <property type="entry name" value="DNA TOPOISOMERASE I"/>
    <property type="match status" value="1"/>
</dbReference>
<dbReference type="EMBL" id="QGNW01000101">
    <property type="protein sequence ID" value="RVW97411.1"/>
    <property type="molecule type" value="Genomic_DNA"/>
</dbReference>
<comment type="similarity">
    <text evidence="1">Belongs to the type IB topoisomerase family.</text>
</comment>
<dbReference type="GO" id="GO:0005694">
    <property type="term" value="C:chromosome"/>
    <property type="evidence" value="ECO:0007669"/>
    <property type="project" value="InterPro"/>
</dbReference>
<comment type="caution">
    <text evidence="4">The sequence shown here is derived from an EMBL/GenBank/DDBJ whole genome shotgun (WGS) entry which is preliminary data.</text>
</comment>
<feature type="region of interest" description="Disordered" evidence="2">
    <location>
        <begin position="95"/>
        <end position="115"/>
    </location>
</feature>
<dbReference type="InterPro" id="IPR051062">
    <property type="entry name" value="Topoisomerase_IB"/>
</dbReference>
<dbReference type="Proteomes" id="UP000288805">
    <property type="component" value="Unassembled WGS sequence"/>
</dbReference>
<dbReference type="GO" id="GO:0003677">
    <property type="term" value="F:DNA binding"/>
    <property type="evidence" value="ECO:0007669"/>
    <property type="project" value="UniProtKB-UniRule"/>
</dbReference>
<dbReference type="Pfam" id="PF01028">
    <property type="entry name" value="Topoisom_I"/>
    <property type="match status" value="1"/>
</dbReference>
<dbReference type="GO" id="GO:0006265">
    <property type="term" value="P:DNA topological change"/>
    <property type="evidence" value="ECO:0007669"/>
    <property type="project" value="UniProtKB-UniRule"/>
</dbReference>
<dbReference type="PROSITE" id="PS52038">
    <property type="entry name" value="TOPO_IB_2"/>
    <property type="match status" value="1"/>
</dbReference>
<dbReference type="InterPro" id="IPR013500">
    <property type="entry name" value="TopoI_cat_euk"/>
</dbReference>
<comment type="catalytic activity">
    <reaction evidence="1">
        <text>ATP-independent breakage of single-stranded DNA, followed by passage and rejoining.</text>
        <dbReference type="EC" id="5.6.2.1"/>
    </reaction>
</comment>
<dbReference type="SUPFAM" id="SSF56349">
    <property type="entry name" value="DNA breaking-rejoining enzymes"/>
    <property type="match status" value="1"/>
</dbReference>
<proteinExistence type="inferred from homology"/>
<dbReference type="SMART" id="SM00435">
    <property type="entry name" value="TOPEUc"/>
    <property type="match status" value="1"/>
</dbReference>
<gene>
    <name evidence="4" type="primary">TOP1_3</name>
    <name evidence="4" type="ORF">CK203_026207</name>
</gene>
<accession>A0A438IL44</accession>
<organism evidence="4 5">
    <name type="scientific">Vitis vinifera</name>
    <name type="common">Grape</name>
    <dbReference type="NCBI Taxonomy" id="29760"/>
    <lineage>
        <taxon>Eukaryota</taxon>
        <taxon>Viridiplantae</taxon>
        <taxon>Streptophyta</taxon>
        <taxon>Embryophyta</taxon>
        <taxon>Tracheophyta</taxon>
        <taxon>Spermatophyta</taxon>
        <taxon>Magnoliopsida</taxon>
        <taxon>eudicotyledons</taxon>
        <taxon>Gunneridae</taxon>
        <taxon>Pentapetalae</taxon>
        <taxon>rosids</taxon>
        <taxon>Vitales</taxon>
        <taxon>Vitaceae</taxon>
        <taxon>Viteae</taxon>
        <taxon>Vitis</taxon>
    </lineage>
</organism>
<keyword evidence="1" id="KW-0238">DNA-binding</keyword>
<dbReference type="InterPro" id="IPR013499">
    <property type="entry name" value="TopoI_euk"/>
</dbReference>
<dbReference type="GO" id="GO:0003917">
    <property type="term" value="F:DNA topoisomerase type I (single strand cut, ATP-independent) activity"/>
    <property type="evidence" value="ECO:0007669"/>
    <property type="project" value="UniProtKB-UniRule"/>
</dbReference>
<dbReference type="PANTHER" id="PTHR10290:SF23">
    <property type="entry name" value="DNA TOPOISOMERASE 1 BETA"/>
    <property type="match status" value="1"/>
</dbReference>
<keyword evidence="1 4" id="KW-0413">Isomerase</keyword>
<protein>
    <submittedName>
        <fullName evidence="4">DNA topoisomerase 1</fullName>
    </submittedName>
</protein>
<dbReference type="InterPro" id="IPR014727">
    <property type="entry name" value="TopoI_cat_a/b-sub_euk"/>
</dbReference>
<dbReference type="InterPro" id="IPR025834">
    <property type="entry name" value="TopoI_C_dom"/>
</dbReference>
<sequence>MCAFSISSLIVGRAFIPFNALDNPCGINRLNREARGGDAMEKIVIYQHANKEVAIICNHQRSVSKSHDVQMSRLSEKMRELQGVLDELKTDLARAKKGKPPLKDSDGKPKKNMTPEVLERKIAQTNTKIEKMERDMKTKEDLKTVALGTSKINYLDPRISVAWCKRQEVPIEKVSLCVVFGLLLLK</sequence>
<dbReference type="Pfam" id="PF14370">
    <property type="entry name" value="Topo_C_assoc"/>
    <property type="match status" value="1"/>
</dbReference>
<evidence type="ECO:0000256" key="2">
    <source>
        <dbReference type="SAM" id="MobiDB-lite"/>
    </source>
</evidence>
<dbReference type="Gene3D" id="1.10.132.10">
    <property type="match status" value="1"/>
</dbReference>